<gene>
    <name evidence="2" type="ORF">JR050_08300</name>
</gene>
<reference evidence="2 3" key="1">
    <citation type="submission" date="2021-02" db="EMBL/GenBank/DDBJ databases">
        <title>Bacillus sp. RD4P76, an endophyte from a halophyte.</title>
        <authorList>
            <person name="Sun J.-Q."/>
        </authorList>
    </citation>
    <scope>NUCLEOTIDE SEQUENCE [LARGE SCALE GENOMIC DNA]</scope>
    <source>
        <strain evidence="2 3">RD4P76</strain>
    </source>
</reference>
<keyword evidence="1" id="KW-0732">Signal</keyword>
<dbReference type="RefSeq" id="WP_204203056.1">
    <property type="nucleotide sequence ID" value="NZ_JAFELM010000025.1"/>
</dbReference>
<sequence>MKKIRVWSIVALLFSSIFIGGCSQASDENTATIQTYLEHEFTGPNEELSNILDQGLHPPELDSYLEERYGDIIVDLESMVNRNYVLVFLRDAHLNGYQLHPKNITIKKIEGTENNVYDYEVEVEYSKDEQTNIATVTGKINLDDNRKILMIRKMDGLGLLEELRN</sequence>
<feature type="signal peptide" evidence="1">
    <location>
        <begin position="1"/>
        <end position="25"/>
    </location>
</feature>
<evidence type="ECO:0008006" key="4">
    <source>
        <dbReference type="Google" id="ProtNLM"/>
    </source>
</evidence>
<keyword evidence="3" id="KW-1185">Reference proteome</keyword>
<feature type="chain" id="PRO_5046896832" description="Lipoprotein" evidence="1">
    <location>
        <begin position="26"/>
        <end position="165"/>
    </location>
</feature>
<dbReference type="PROSITE" id="PS51257">
    <property type="entry name" value="PROKAR_LIPOPROTEIN"/>
    <property type="match status" value="1"/>
</dbReference>
<dbReference type="EMBL" id="JAFELM010000025">
    <property type="protein sequence ID" value="MBM6617681.1"/>
    <property type="molecule type" value="Genomic_DNA"/>
</dbReference>
<evidence type="ECO:0000313" key="3">
    <source>
        <dbReference type="Proteomes" id="UP001518925"/>
    </source>
</evidence>
<organism evidence="2 3">
    <name type="scientific">Bacillus suaedaesalsae</name>
    <dbReference type="NCBI Taxonomy" id="2810349"/>
    <lineage>
        <taxon>Bacteria</taxon>
        <taxon>Bacillati</taxon>
        <taxon>Bacillota</taxon>
        <taxon>Bacilli</taxon>
        <taxon>Bacillales</taxon>
        <taxon>Bacillaceae</taxon>
        <taxon>Bacillus</taxon>
    </lineage>
</organism>
<evidence type="ECO:0000313" key="2">
    <source>
        <dbReference type="EMBL" id="MBM6617681.1"/>
    </source>
</evidence>
<comment type="caution">
    <text evidence="2">The sequence shown here is derived from an EMBL/GenBank/DDBJ whole genome shotgun (WGS) entry which is preliminary data.</text>
</comment>
<name>A0ABS2DJE3_9BACI</name>
<dbReference type="Proteomes" id="UP001518925">
    <property type="component" value="Unassembled WGS sequence"/>
</dbReference>
<proteinExistence type="predicted"/>
<accession>A0ABS2DJE3</accession>
<evidence type="ECO:0000256" key="1">
    <source>
        <dbReference type="SAM" id="SignalP"/>
    </source>
</evidence>
<protein>
    <recommendedName>
        <fullName evidence="4">Lipoprotein</fullName>
    </recommendedName>
</protein>